<protein>
    <submittedName>
        <fullName evidence="1">Uncharacterized protein</fullName>
    </submittedName>
</protein>
<evidence type="ECO:0000313" key="2">
    <source>
        <dbReference type="Proteomes" id="UP000326939"/>
    </source>
</evidence>
<dbReference type="Proteomes" id="UP000326939">
    <property type="component" value="Chromosome 6"/>
</dbReference>
<dbReference type="AlphaFoldDB" id="A0A5N5MEE1"/>
<evidence type="ECO:0000313" key="1">
    <source>
        <dbReference type="EMBL" id="KAB5553408.1"/>
    </source>
</evidence>
<dbReference type="EMBL" id="VDCV01000006">
    <property type="protein sequence ID" value="KAB5553408.1"/>
    <property type="molecule type" value="Genomic_DNA"/>
</dbReference>
<sequence length="182" mass="20530">MSSSLEAKIMAIDGFGLLLITIIVSPRHDTHKASTLSSFSQIFIDLILTCIFKDCDAPDQHIICKRREFLVVGNGLNYQVFSCLLTSKSLSYAYFLVKFSCELQRNLSRVSLPLPTRKTQTKNNRDGKQIMIAYMKLAQIQGVTSAPACIYRIQKPSKILHGKEGGCLKKLHASFTRSWRKK</sequence>
<accession>A0A5N5MEE1</accession>
<gene>
    <name evidence="1" type="ORF">DKX38_010719</name>
</gene>
<proteinExistence type="predicted"/>
<keyword evidence="2" id="KW-1185">Reference proteome</keyword>
<name>A0A5N5MEE1_9ROSI</name>
<comment type="caution">
    <text evidence="1">The sequence shown here is derived from an EMBL/GenBank/DDBJ whole genome shotgun (WGS) entry which is preliminary data.</text>
</comment>
<reference evidence="2" key="1">
    <citation type="journal article" date="2019" name="Gigascience">
        <title>De novo genome assembly of the endangered Acer yangbiense, a plant species with extremely small populations endemic to Yunnan Province, China.</title>
        <authorList>
            <person name="Yang J."/>
            <person name="Wariss H.M."/>
            <person name="Tao L."/>
            <person name="Zhang R."/>
            <person name="Yun Q."/>
            <person name="Hollingsworth P."/>
            <person name="Dao Z."/>
            <person name="Luo G."/>
            <person name="Guo H."/>
            <person name="Ma Y."/>
            <person name="Sun W."/>
        </authorList>
    </citation>
    <scope>NUCLEOTIDE SEQUENCE [LARGE SCALE GENOMIC DNA]</scope>
    <source>
        <strain evidence="2">cv. br00</strain>
    </source>
</reference>
<organism evidence="1 2">
    <name type="scientific">Salix brachista</name>
    <dbReference type="NCBI Taxonomy" id="2182728"/>
    <lineage>
        <taxon>Eukaryota</taxon>
        <taxon>Viridiplantae</taxon>
        <taxon>Streptophyta</taxon>
        <taxon>Embryophyta</taxon>
        <taxon>Tracheophyta</taxon>
        <taxon>Spermatophyta</taxon>
        <taxon>Magnoliopsida</taxon>
        <taxon>eudicotyledons</taxon>
        <taxon>Gunneridae</taxon>
        <taxon>Pentapetalae</taxon>
        <taxon>rosids</taxon>
        <taxon>fabids</taxon>
        <taxon>Malpighiales</taxon>
        <taxon>Salicaceae</taxon>
        <taxon>Saliceae</taxon>
        <taxon>Salix</taxon>
    </lineage>
</organism>